<sequence length="339" mass="37241">MSNELVPGRNIALEIALLGIILSAVAYGVVVSLFICCVNALLPPSSDRNCSSTITKFLLCYSSVLLGLSTWALAQSAFSIMSAIFYSSQNLDGSFNWLLITESNPWFLPITVWTADGFLVNYLRADLTGLALFSLIRGDFPWPSSCIDHRPNIALFDVIGYVIQQHGFYSYVFSPISVAGLFTLVPLLVGLGPIVFITVSGAINVALSALIILRLYGYKKSTQNLLGICHGRLYTRIMVMLTESCALIVVFTVLYIALFFSPKPNGNQIPLFLLPHICVISPLLIVYRVARRRASPTMSYSDDRPSITSNLGPCISFSTTPSPIWQDSDKSYIWHSDGV</sequence>
<feature type="transmembrane region" description="Helical" evidence="1">
    <location>
        <begin position="15"/>
        <end position="42"/>
    </location>
</feature>
<dbReference type="STRING" id="93625.A0A409XVE5"/>
<keyword evidence="1" id="KW-1133">Transmembrane helix</keyword>
<feature type="transmembrane region" description="Helical" evidence="1">
    <location>
        <begin position="272"/>
        <end position="290"/>
    </location>
</feature>
<organism evidence="2 3">
    <name type="scientific">Psilocybe cyanescens</name>
    <dbReference type="NCBI Taxonomy" id="93625"/>
    <lineage>
        <taxon>Eukaryota</taxon>
        <taxon>Fungi</taxon>
        <taxon>Dikarya</taxon>
        <taxon>Basidiomycota</taxon>
        <taxon>Agaricomycotina</taxon>
        <taxon>Agaricomycetes</taxon>
        <taxon>Agaricomycetidae</taxon>
        <taxon>Agaricales</taxon>
        <taxon>Agaricineae</taxon>
        <taxon>Strophariaceae</taxon>
        <taxon>Psilocybe</taxon>
    </lineage>
</organism>
<accession>A0A409XVE5</accession>
<dbReference type="EMBL" id="NHYD01000274">
    <property type="protein sequence ID" value="PPQ94676.1"/>
    <property type="molecule type" value="Genomic_DNA"/>
</dbReference>
<feature type="transmembrane region" description="Helical" evidence="1">
    <location>
        <begin position="106"/>
        <end position="123"/>
    </location>
</feature>
<feature type="transmembrane region" description="Helical" evidence="1">
    <location>
        <begin position="237"/>
        <end position="260"/>
    </location>
</feature>
<keyword evidence="1" id="KW-0812">Transmembrane</keyword>
<proteinExistence type="predicted"/>
<evidence type="ECO:0000313" key="2">
    <source>
        <dbReference type="EMBL" id="PPQ94676.1"/>
    </source>
</evidence>
<dbReference type="InParanoid" id="A0A409XVE5"/>
<keyword evidence="1" id="KW-0472">Membrane</keyword>
<feature type="transmembrane region" description="Helical" evidence="1">
    <location>
        <begin position="194"/>
        <end position="216"/>
    </location>
</feature>
<dbReference type="OrthoDB" id="3267806at2759"/>
<dbReference type="AlphaFoldDB" id="A0A409XVE5"/>
<keyword evidence="3" id="KW-1185">Reference proteome</keyword>
<dbReference type="Proteomes" id="UP000283269">
    <property type="component" value="Unassembled WGS sequence"/>
</dbReference>
<evidence type="ECO:0000313" key="3">
    <source>
        <dbReference type="Proteomes" id="UP000283269"/>
    </source>
</evidence>
<feature type="transmembrane region" description="Helical" evidence="1">
    <location>
        <begin position="63"/>
        <end position="86"/>
    </location>
</feature>
<reference evidence="2 3" key="1">
    <citation type="journal article" date="2018" name="Evol. Lett.">
        <title>Horizontal gene cluster transfer increased hallucinogenic mushroom diversity.</title>
        <authorList>
            <person name="Reynolds H.T."/>
            <person name="Vijayakumar V."/>
            <person name="Gluck-Thaler E."/>
            <person name="Korotkin H.B."/>
            <person name="Matheny P.B."/>
            <person name="Slot J.C."/>
        </authorList>
    </citation>
    <scope>NUCLEOTIDE SEQUENCE [LARGE SCALE GENOMIC DNA]</scope>
    <source>
        <strain evidence="2 3">2631</strain>
    </source>
</reference>
<comment type="caution">
    <text evidence="2">The sequence shown here is derived from an EMBL/GenBank/DDBJ whole genome shotgun (WGS) entry which is preliminary data.</text>
</comment>
<gene>
    <name evidence="2" type="ORF">CVT25_009437</name>
</gene>
<protein>
    <submittedName>
        <fullName evidence="2">Uncharacterized protein</fullName>
    </submittedName>
</protein>
<feature type="transmembrane region" description="Helical" evidence="1">
    <location>
        <begin position="168"/>
        <end position="188"/>
    </location>
</feature>
<name>A0A409XVE5_PSICY</name>
<evidence type="ECO:0000256" key="1">
    <source>
        <dbReference type="SAM" id="Phobius"/>
    </source>
</evidence>